<evidence type="ECO:0000313" key="4">
    <source>
        <dbReference type="Proteomes" id="UP001575652"/>
    </source>
</evidence>
<organism evidence="3 4">
    <name type="scientific">Arthrobacter halodurans</name>
    <dbReference type="NCBI Taxonomy" id="516699"/>
    <lineage>
        <taxon>Bacteria</taxon>
        <taxon>Bacillati</taxon>
        <taxon>Actinomycetota</taxon>
        <taxon>Actinomycetes</taxon>
        <taxon>Micrococcales</taxon>
        <taxon>Micrococcaceae</taxon>
        <taxon>Arthrobacter</taxon>
    </lineage>
</organism>
<keyword evidence="2" id="KW-0472">Membrane</keyword>
<keyword evidence="4" id="KW-1185">Reference proteome</keyword>
<feature type="transmembrane region" description="Helical" evidence="2">
    <location>
        <begin position="95"/>
        <end position="113"/>
    </location>
</feature>
<feature type="transmembrane region" description="Helical" evidence="2">
    <location>
        <begin position="119"/>
        <end position="139"/>
    </location>
</feature>
<proteinExistence type="predicted"/>
<sequence length="445" mass="45710">MVYQTAQDSTEARTIAGPFTLREAVVIGGGLLLLLGSVLPFQFGGLPVNIWVFNGLVFNQLVSLALPVLVAGAFAWRRLTGRTRVVVGSLTLDQLASVVAVLTVLYFFLGVVLTLNASFLLGLLGALALLAGTTAASVIPGFAQDFQNGEGHVLTRPIRPAGPRAERAPSRDSEETGAAAPTSAAVAAGSGGPGEADAARKAEPAALSSASEGSPMPAQDASAWQSAAAAPAAPGPTGDQPARGQAEPARTVSDARATPHEEAPPLDAASWNDSDAVDKAAPRDGSDSLHKAAMPDDATALGDVVPRDEATPSSGAVEAPRDAHTAAARTVDTGTPAAEARADGAPAYGATSGNGATPADRDGQDTDDEPFEATRSGDEPPAYQAFWFAVPRPREVVDERSGRQVFTAEPGAWILALEDRGDEFLVQDTDGRVGVLRDLTNVERA</sequence>
<accession>A0ABV4UMD6</accession>
<dbReference type="EMBL" id="JBHDLJ010000006">
    <property type="protein sequence ID" value="MFB0834809.1"/>
    <property type="molecule type" value="Genomic_DNA"/>
</dbReference>
<evidence type="ECO:0000256" key="1">
    <source>
        <dbReference type="SAM" id="MobiDB-lite"/>
    </source>
</evidence>
<comment type="caution">
    <text evidence="3">The sequence shown here is derived from an EMBL/GenBank/DDBJ whole genome shotgun (WGS) entry which is preliminary data.</text>
</comment>
<evidence type="ECO:0000313" key="3">
    <source>
        <dbReference type="EMBL" id="MFB0834809.1"/>
    </source>
</evidence>
<feature type="region of interest" description="Disordered" evidence="1">
    <location>
        <begin position="153"/>
        <end position="382"/>
    </location>
</feature>
<reference evidence="3 4" key="1">
    <citation type="submission" date="2024-09" db="EMBL/GenBank/DDBJ databases">
        <authorList>
            <person name="Salinas-Garcia M.A."/>
            <person name="Prieme A."/>
        </authorList>
    </citation>
    <scope>NUCLEOTIDE SEQUENCE [LARGE SCALE GENOMIC DNA]</scope>
    <source>
        <strain evidence="3 4">DSM 21081</strain>
    </source>
</reference>
<protein>
    <submittedName>
        <fullName evidence="3">Uncharacterized protein</fullName>
    </submittedName>
</protein>
<feature type="compositionally biased region" description="Low complexity" evidence="1">
    <location>
        <begin position="336"/>
        <end position="350"/>
    </location>
</feature>
<name>A0ABV4UMD6_9MICC</name>
<evidence type="ECO:0000256" key="2">
    <source>
        <dbReference type="SAM" id="Phobius"/>
    </source>
</evidence>
<keyword evidence="2" id="KW-0812">Transmembrane</keyword>
<feature type="transmembrane region" description="Helical" evidence="2">
    <location>
        <begin position="24"/>
        <end position="44"/>
    </location>
</feature>
<keyword evidence="2" id="KW-1133">Transmembrane helix</keyword>
<dbReference type="RefSeq" id="WP_373971982.1">
    <property type="nucleotide sequence ID" value="NZ_JBHDLJ010000006.1"/>
</dbReference>
<feature type="compositionally biased region" description="Basic and acidic residues" evidence="1">
    <location>
        <begin position="276"/>
        <end position="294"/>
    </location>
</feature>
<feature type="compositionally biased region" description="Basic and acidic residues" evidence="1">
    <location>
        <begin position="164"/>
        <end position="174"/>
    </location>
</feature>
<dbReference type="Proteomes" id="UP001575652">
    <property type="component" value="Unassembled WGS sequence"/>
</dbReference>
<gene>
    <name evidence="3" type="ORF">ACETWP_09435</name>
</gene>
<feature type="transmembrane region" description="Helical" evidence="2">
    <location>
        <begin position="50"/>
        <end position="74"/>
    </location>
</feature>
<feature type="compositionally biased region" description="Low complexity" evidence="1">
    <location>
        <begin position="176"/>
        <end position="188"/>
    </location>
</feature>
<feature type="compositionally biased region" description="Low complexity" evidence="1">
    <location>
        <begin position="217"/>
        <end position="242"/>
    </location>
</feature>